<protein>
    <submittedName>
        <fullName evidence="1">Uncharacterized protein</fullName>
    </submittedName>
</protein>
<organism evidence="1 2">
    <name type="scientific">Parelaphostrongylus tenuis</name>
    <name type="common">Meningeal worm</name>
    <dbReference type="NCBI Taxonomy" id="148309"/>
    <lineage>
        <taxon>Eukaryota</taxon>
        <taxon>Metazoa</taxon>
        <taxon>Ecdysozoa</taxon>
        <taxon>Nematoda</taxon>
        <taxon>Chromadorea</taxon>
        <taxon>Rhabditida</taxon>
        <taxon>Rhabditina</taxon>
        <taxon>Rhabditomorpha</taxon>
        <taxon>Strongyloidea</taxon>
        <taxon>Metastrongylidae</taxon>
        <taxon>Parelaphostrongylus</taxon>
    </lineage>
</organism>
<proteinExistence type="predicted"/>
<evidence type="ECO:0000313" key="1">
    <source>
        <dbReference type="EMBL" id="KAJ1356608.1"/>
    </source>
</evidence>
<dbReference type="AlphaFoldDB" id="A0AAD5QLM0"/>
<accession>A0AAD5QLM0</accession>
<evidence type="ECO:0000313" key="2">
    <source>
        <dbReference type="Proteomes" id="UP001196413"/>
    </source>
</evidence>
<dbReference type="EMBL" id="JAHQIW010002848">
    <property type="protein sequence ID" value="KAJ1356608.1"/>
    <property type="molecule type" value="Genomic_DNA"/>
</dbReference>
<dbReference type="Proteomes" id="UP001196413">
    <property type="component" value="Unassembled WGS sequence"/>
</dbReference>
<feature type="non-terminal residue" evidence="1">
    <location>
        <position position="1"/>
    </location>
</feature>
<name>A0AAD5QLM0_PARTN</name>
<comment type="caution">
    <text evidence="1">The sequence shown here is derived from an EMBL/GenBank/DDBJ whole genome shotgun (WGS) entry which is preliminary data.</text>
</comment>
<reference evidence="1" key="1">
    <citation type="submission" date="2021-06" db="EMBL/GenBank/DDBJ databases">
        <title>Parelaphostrongylus tenuis whole genome reference sequence.</title>
        <authorList>
            <person name="Garwood T.J."/>
            <person name="Larsen P.A."/>
            <person name="Fountain-Jones N.M."/>
            <person name="Garbe J.R."/>
            <person name="Macchietto M.G."/>
            <person name="Kania S.A."/>
            <person name="Gerhold R.W."/>
            <person name="Richards J.E."/>
            <person name="Wolf T.M."/>
        </authorList>
    </citation>
    <scope>NUCLEOTIDE SEQUENCE</scope>
    <source>
        <strain evidence="1">MNPRO001-30</strain>
        <tissue evidence="1">Meninges</tissue>
    </source>
</reference>
<keyword evidence="2" id="KW-1185">Reference proteome</keyword>
<gene>
    <name evidence="1" type="ORF">KIN20_014340</name>
</gene>
<sequence>ILAIKVNTREQNHIKLSTVLQPIKVNFNPNISGEENIVAGKLLVKKHQLLKIMKSILQSMTHLNIKHDEKA</sequence>